<dbReference type="EMBL" id="WTPW01000766">
    <property type="protein sequence ID" value="KAF0482067.1"/>
    <property type="molecule type" value="Genomic_DNA"/>
</dbReference>
<dbReference type="Proteomes" id="UP000439903">
    <property type="component" value="Unassembled WGS sequence"/>
</dbReference>
<protein>
    <submittedName>
        <fullName evidence="1">C2h2-type zinc finger transcription factor</fullName>
    </submittedName>
</protein>
<comment type="caution">
    <text evidence="1">The sequence shown here is derived from an EMBL/GenBank/DDBJ whole genome shotgun (WGS) entry which is preliminary data.</text>
</comment>
<reference evidence="1 2" key="1">
    <citation type="journal article" date="2019" name="Environ. Microbiol.">
        <title>At the nexus of three kingdoms: the genome of the mycorrhizal fungus Gigaspora margarita provides insights into plant, endobacterial and fungal interactions.</title>
        <authorList>
            <person name="Venice F."/>
            <person name="Ghignone S."/>
            <person name="Salvioli di Fossalunga A."/>
            <person name="Amselem J."/>
            <person name="Novero M."/>
            <person name="Xianan X."/>
            <person name="Sedzielewska Toro K."/>
            <person name="Morin E."/>
            <person name="Lipzen A."/>
            <person name="Grigoriev I.V."/>
            <person name="Henrissat B."/>
            <person name="Martin F.M."/>
            <person name="Bonfante P."/>
        </authorList>
    </citation>
    <scope>NUCLEOTIDE SEQUENCE [LARGE SCALE GENOMIC DNA]</scope>
    <source>
        <strain evidence="1 2">BEG34</strain>
    </source>
</reference>
<proteinExistence type="predicted"/>
<sequence>MLVKLIRKVNWDKELRSRLQTIGIMHSGLMMVVVYMDNPHGYVCRIRRGDIMEVPDNEEKLSALLVILAAILNAKIIVRETMKIVQQKKNSEDIFKQAGRVKRLRSSEEIPARLTTPKACS</sequence>
<evidence type="ECO:0000313" key="1">
    <source>
        <dbReference type="EMBL" id="KAF0482067.1"/>
    </source>
</evidence>
<organism evidence="1 2">
    <name type="scientific">Gigaspora margarita</name>
    <dbReference type="NCBI Taxonomy" id="4874"/>
    <lineage>
        <taxon>Eukaryota</taxon>
        <taxon>Fungi</taxon>
        <taxon>Fungi incertae sedis</taxon>
        <taxon>Mucoromycota</taxon>
        <taxon>Glomeromycotina</taxon>
        <taxon>Glomeromycetes</taxon>
        <taxon>Diversisporales</taxon>
        <taxon>Gigasporaceae</taxon>
        <taxon>Gigaspora</taxon>
    </lineage>
</organism>
<name>A0A8H4AD94_GIGMA</name>
<accession>A0A8H4AD94</accession>
<evidence type="ECO:0000313" key="2">
    <source>
        <dbReference type="Proteomes" id="UP000439903"/>
    </source>
</evidence>
<keyword evidence="2" id="KW-1185">Reference proteome</keyword>
<gene>
    <name evidence="1" type="ORF">F8M41_023488</name>
</gene>
<dbReference type="OrthoDB" id="2427805at2759"/>
<dbReference type="AlphaFoldDB" id="A0A8H4AD94"/>